<evidence type="ECO:0000313" key="9">
    <source>
        <dbReference type="Proteomes" id="UP001230504"/>
    </source>
</evidence>
<dbReference type="RefSeq" id="XP_060406961.1">
    <property type="nucleotide sequence ID" value="XM_060561766.1"/>
</dbReference>
<evidence type="ECO:0000259" key="7">
    <source>
        <dbReference type="Pfam" id="PF07732"/>
    </source>
</evidence>
<proteinExistence type="inferred from homology"/>
<keyword evidence="6" id="KW-0732">Signal</keyword>
<comment type="caution">
    <text evidence="8">The sequence shown here is derived from an EMBL/GenBank/DDBJ whole genome shotgun (WGS) entry which is preliminary data.</text>
</comment>
<reference evidence="8" key="1">
    <citation type="submission" date="2021-06" db="EMBL/GenBank/DDBJ databases">
        <title>Comparative genomics, transcriptomics and evolutionary studies reveal genomic signatures of adaptation to plant cell wall in hemibiotrophic fungi.</title>
        <authorList>
            <consortium name="DOE Joint Genome Institute"/>
            <person name="Baroncelli R."/>
            <person name="Diaz J.F."/>
            <person name="Benocci T."/>
            <person name="Peng M."/>
            <person name="Battaglia E."/>
            <person name="Haridas S."/>
            <person name="Andreopoulos W."/>
            <person name="Labutti K."/>
            <person name="Pangilinan J."/>
            <person name="Floch G.L."/>
            <person name="Makela M.R."/>
            <person name="Henrissat B."/>
            <person name="Grigoriev I.V."/>
            <person name="Crouch J.A."/>
            <person name="De Vries R.P."/>
            <person name="Sukno S.A."/>
            <person name="Thon M.R."/>
        </authorList>
    </citation>
    <scope>NUCLEOTIDE SEQUENCE</scope>
    <source>
        <strain evidence="8">CBS 125086</strain>
    </source>
</reference>
<organism evidence="8 9">
    <name type="scientific">Colletotrichum navitas</name>
    <dbReference type="NCBI Taxonomy" id="681940"/>
    <lineage>
        <taxon>Eukaryota</taxon>
        <taxon>Fungi</taxon>
        <taxon>Dikarya</taxon>
        <taxon>Ascomycota</taxon>
        <taxon>Pezizomycotina</taxon>
        <taxon>Sordariomycetes</taxon>
        <taxon>Hypocreomycetidae</taxon>
        <taxon>Glomerellales</taxon>
        <taxon>Glomerellaceae</taxon>
        <taxon>Colletotrichum</taxon>
        <taxon>Colletotrichum graminicola species complex</taxon>
    </lineage>
</organism>
<dbReference type="InterPro" id="IPR008972">
    <property type="entry name" value="Cupredoxin"/>
</dbReference>
<dbReference type="InterPro" id="IPR045087">
    <property type="entry name" value="Cu-oxidase_fam"/>
</dbReference>
<evidence type="ECO:0000256" key="4">
    <source>
        <dbReference type="ARBA" id="ARBA00023008"/>
    </source>
</evidence>
<evidence type="ECO:0000256" key="5">
    <source>
        <dbReference type="ARBA" id="ARBA00023180"/>
    </source>
</evidence>
<dbReference type="GO" id="GO:0016491">
    <property type="term" value="F:oxidoreductase activity"/>
    <property type="evidence" value="ECO:0007669"/>
    <property type="project" value="UniProtKB-KW"/>
</dbReference>
<evidence type="ECO:0000256" key="2">
    <source>
        <dbReference type="ARBA" id="ARBA00022723"/>
    </source>
</evidence>
<dbReference type="PANTHER" id="PTHR11709">
    <property type="entry name" value="MULTI-COPPER OXIDASE"/>
    <property type="match status" value="1"/>
</dbReference>
<dbReference type="GeneID" id="85446006"/>
<keyword evidence="2" id="KW-0479">Metal-binding</keyword>
<evidence type="ECO:0000256" key="3">
    <source>
        <dbReference type="ARBA" id="ARBA00023002"/>
    </source>
</evidence>
<feature type="signal peptide" evidence="6">
    <location>
        <begin position="1"/>
        <end position="17"/>
    </location>
</feature>
<feature type="chain" id="PRO_5041897612" evidence="6">
    <location>
        <begin position="18"/>
        <end position="528"/>
    </location>
</feature>
<dbReference type="EMBL" id="JAHLJV010000210">
    <property type="protein sequence ID" value="KAK1564125.1"/>
    <property type="molecule type" value="Genomic_DNA"/>
</dbReference>
<feature type="domain" description="Plastocyanin-like" evidence="7">
    <location>
        <begin position="51"/>
        <end position="158"/>
    </location>
</feature>
<dbReference type="AlphaFoldDB" id="A0AAD8PJR9"/>
<dbReference type="Gene3D" id="2.60.40.420">
    <property type="entry name" value="Cupredoxins - blue copper proteins"/>
    <property type="match status" value="3"/>
</dbReference>
<evidence type="ECO:0000256" key="1">
    <source>
        <dbReference type="ARBA" id="ARBA00010609"/>
    </source>
</evidence>
<evidence type="ECO:0000256" key="6">
    <source>
        <dbReference type="SAM" id="SignalP"/>
    </source>
</evidence>
<keyword evidence="9" id="KW-1185">Reference proteome</keyword>
<keyword evidence="4" id="KW-0186">Copper</keyword>
<dbReference type="Proteomes" id="UP001230504">
    <property type="component" value="Unassembled WGS sequence"/>
</dbReference>
<dbReference type="Pfam" id="PF07732">
    <property type="entry name" value="Cu-oxidase_3"/>
    <property type="match status" value="1"/>
</dbReference>
<evidence type="ECO:0000313" key="8">
    <source>
        <dbReference type="EMBL" id="KAK1564125.1"/>
    </source>
</evidence>
<keyword evidence="3" id="KW-0560">Oxidoreductase</keyword>
<dbReference type="SUPFAM" id="SSF49503">
    <property type="entry name" value="Cupredoxins"/>
    <property type="match status" value="2"/>
</dbReference>
<dbReference type="GO" id="GO:0005507">
    <property type="term" value="F:copper ion binding"/>
    <property type="evidence" value="ECO:0007669"/>
    <property type="project" value="InterPro"/>
</dbReference>
<accession>A0AAD8PJR9</accession>
<dbReference type="CDD" id="cd13850">
    <property type="entry name" value="CuRO_1_Abr2_like"/>
    <property type="match status" value="1"/>
</dbReference>
<keyword evidence="5" id="KW-0325">Glycoprotein</keyword>
<dbReference type="InterPro" id="IPR011707">
    <property type="entry name" value="Cu-oxidase-like_N"/>
</dbReference>
<protein>
    <submittedName>
        <fullName evidence="8">Multicopper oxidase</fullName>
    </submittedName>
</protein>
<name>A0AAD8PJR9_9PEZI</name>
<dbReference type="PANTHER" id="PTHR11709:SF488">
    <property type="entry name" value="LACCASE-RELATED"/>
    <property type="match status" value="1"/>
</dbReference>
<sequence length="528" mass="59949">MIPPLWCVLHIWSLARCRWPAVFQPDNTIQLSPDRQPIGFEFHITSGKVDVFGAGTIEAILINGNFVGPTLRPCEDDEVEVLVRNYLQQDTTMHFHGIEQRTTLWSDGVPGLTQRRIHAGASYLYRWAADNAGSFSYHAHSQGQLMDSLYGTIIVDASPEAERPFKLISRDAAEEQNMLVAESLSQPLLMADWSHYKFDDFYCIEMVANYDLACTDAIIVKGMLRHLGEDHGYAPPIQALQGDYDLLPHAAALTFVNVGGLYPLQVSVNNHELHVFVVDRQYIHTVVTNQVYVGNRNRVLVMIKLDQEPARYKVQIANYLLNQILGDFAEMTYGDAGSAPRHQIPKLNYARQPLIDGIRSFKPEQGKPYPERQPARESDQTVKVVLRKPGCPQGAYEWSLSSHKLYNITAEEQDPPILFQRPRNVLDSKLIVFLESHPVHKHRNKVFFLGSRNGRFPWTSVALPAGSFNSYLDMFTTLDIAVRYKVENPRAWLLYCHARGMGIVLMDSADHFPKVPLEYRKSNGFKLT</sequence>
<comment type="similarity">
    <text evidence="1">Belongs to the multicopper oxidase family.</text>
</comment>
<gene>
    <name evidence="8" type="ORF">LY79DRAFT_595330</name>
</gene>